<dbReference type="EMBL" id="MU393602">
    <property type="protein sequence ID" value="KAI4860045.1"/>
    <property type="molecule type" value="Genomic_DNA"/>
</dbReference>
<proteinExistence type="predicted"/>
<reference evidence="1 2" key="1">
    <citation type="journal article" date="2022" name="New Phytol.">
        <title>Ecological generalism drives hyperdiversity of secondary metabolite gene clusters in xylarialean endophytes.</title>
        <authorList>
            <person name="Franco M.E.E."/>
            <person name="Wisecaver J.H."/>
            <person name="Arnold A.E."/>
            <person name="Ju Y.M."/>
            <person name="Slot J.C."/>
            <person name="Ahrendt S."/>
            <person name="Moore L.P."/>
            <person name="Eastman K.E."/>
            <person name="Scott K."/>
            <person name="Konkel Z."/>
            <person name="Mondo S.J."/>
            <person name="Kuo A."/>
            <person name="Hayes R.D."/>
            <person name="Haridas S."/>
            <person name="Andreopoulos B."/>
            <person name="Riley R."/>
            <person name="LaButti K."/>
            <person name="Pangilinan J."/>
            <person name="Lipzen A."/>
            <person name="Amirebrahimi M."/>
            <person name="Yan J."/>
            <person name="Adam C."/>
            <person name="Keymanesh K."/>
            <person name="Ng V."/>
            <person name="Louie K."/>
            <person name="Northen T."/>
            <person name="Drula E."/>
            <person name="Henrissat B."/>
            <person name="Hsieh H.M."/>
            <person name="Youens-Clark K."/>
            <person name="Lutzoni F."/>
            <person name="Miadlikowska J."/>
            <person name="Eastwood D.C."/>
            <person name="Hamelin R.C."/>
            <person name="Grigoriev I.V."/>
            <person name="U'Ren J.M."/>
        </authorList>
    </citation>
    <scope>NUCLEOTIDE SEQUENCE [LARGE SCALE GENOMIC DNA]</scope>
    <source>
        <strain evidence="1 2">CBS 119005</strain>
    </source>
</reference>
<comment type="caution">
    <text evidence="1">The sequence shown here is derived from an EMBL/GenBank/DDBJ whole genome shotgun (WGS) entry which is preliminary data.</text>
</comment>
<sequence length="457" mass="50614">MPDIDPAALSRPSVNLSTPTLKSITVSAPVTQKVTKTSQIIPTRIDLEPLFTALKSAVGNEQWNRYKEALNQFFIGRLNQAELAERIDPILYSPNGDKCHLHNQLLAAIYGNLTREMPDQGVAPWVSANDKPIPTVGAKPVTGDAAERRLKGEVMQLPARDRRRLKELNHNDPTLAEFQSFFDSQHWHRWQPRPDARPDARSEAPQSANDLNKMNWDLEIRKRFAQPLAVESGEFPDTTTIESRMLPLCYQSGLHGGHAPDAAQFMTVAAETAIKEFLATVFSRTKSNGPGDSGSAGFGSGTSWIQTHKYRRQLRREEGALSKGELSRDKSGLLPIEAKAASERTALSMADLRLALEIGDCGINTMPILRKTVINNYRDGELEKYNSYSYLHGISPKKRSYDDFVTGGVNGARPRQLTNGGAHPDVMEIDEEPTWEGAESTDTSRLDNVLDTCLAVP</sequence>
<keyword evidence="2" id="KW-1185">Reference proteome</keyword>
<evidence type="ECO:0000313" key="2">
    <source>
        <dbReference type="Proteomes" id="UP001497700"/>
    </source>
</evidence>
<accession>A0ACB9YMM0</accession>
<name>A0ACB9YMM0_9PEZI</name>
<dbReference type="Proteomes" id="UP001497700">
    <property type="component" value="Unassembled WGS sequence"/>
</dbReference>
<organism evidence="1 2">
    <name type="scientific">Hypoxylon rubiginosum</name>
    <dbReference type="NCBI Taxonomy" id="110542"/>
    <lineage>
        <taxon>Eukaryota</taxon>
        <taxon>Fungi</taxon>
        <taxon>Dikarya</taxon>
        <taxon>Ascomycota</taxon>
        <taxon>Pezizomycotina</taxon>
        <taxon>Sordariomycetes</taxon>
        <taxon>Xylariomycetidae</taxon>
        <taxon>Xylariales</taxon>
        <taxon>Hypoxylaceae</taxon>
        <taxon>Hypoxylon</taxon>
    </lineage>
</organism>
<protein>
    <submittedName>
        <fullName evidence="1">Transcriptional regulator of RNA polII, SAGA, subunit-domain-containing protein</fullName>
    </submittedName>
</protein>
<gene>
    <name evidence="1" type="ORF">F4820DRAFT_128885</name>
</gene>
<evidence type="ECO:0000313" key="1">
    <source>
        <dbReference type="EMBL" id="KAI4860045.1"/>
    </source>
</evidence>